<dbReference type="SUPFAM" id="SSF52540">
    <property type="entry name" value="P-loop containing nucleoside triphosphate hydrolases"/>
    <property type="match status" value="1"/>
</dbReference>
<comment type="function">
    <text evidence="8">Catalytic subunit of a complex which severs microtubules in an ATP-dependent manner. Microtubule severing may promote rapid reorganization of cellular microtubule arrays and the release of microtubules from the centrosome following nucleation.</text>
</comment>
<evidence type="ECO:0000256" key="1">
    <source>
        <dbReference type="ARBA" id="ARBA00004245"/>
    </source>
</evidence>
<gene>
    <name evidence="8" type="primary">KATNA1</name>
    <name evidence="11" type="ORF">DGYR_LOCUS5749</name>
</gene>
<feature type="domain" description="AAA+ ATPase" evidence="10">
    <location>
        <begin position="208"/>
        <end position="357"/>
    </location>
</feature>
<dbReference type="PANTHER" id="PTHR23074:SF19">
    <property type="entry name" value="KATANIN P60 ATPASE-CONTAINING SUBUNIT A1"/>
    <property type="match status" value="1"/>
</dbReference>
<dbReference type="EMBL" id="CAJFCJ010000007">
    <property type="protein sequence ID" value="CAD5117195.1"/>
    <property type="molecule type" value="Genomic_DNA"/>
</dbReference>
<evidence type="ECO:0000256" key="5">
    <source>
        <dbReference type="ARBA" id="ARBA00022840"/>
    </source>
</evidence>
<dbReference type="InterPro" id="IPR003960">
    <property type="entry name" value="ATPase_AAA_CS"/>
</dbReference>
<dbReference type="PROSITE" id="PS00674">
    <property type="entry name" value="AAA"/>
    <property type="match status" value="1"/>
</dbReference>
<dbReference type="Gene3D" id="1.20.58.80">
    <property type="entry name" value="Phosphotransferase system, lactose/cellobiose-type IIA subunit"/>
    <property type="match status" value="1"/>
</dbReference>
<dbReference type="FunFam" id="3.40.50.300:FF:000159">
    <property type="entry name" value="Katanin p60 ATPase-containing subunit A1"/>
    <property type="match status" value="1"/>
</dbReference>
<dbReference type="InterPro" id="IPR003959">
    <property type="entry name" value="ATPase_AAA_core"/>
</dbReference>
<dbReference type="Proteomes" id="UP000549394">
    <property type="component" value="Unassembled WGS sequence"/>
</dbReference>
<dbReference type="GO" id="GO:0008568">
    <property type="term" value="F:microtubule severing ATPase activity"/>
    <property type="evidence" value="ECO:0007669"/>
    <property type="project" value="UniProtKB-EC"/>
</dbReference>
<dbReference type="AlphaFoldDB" id="A0A7I8VPH4"/>
<dbReference type="GO" id="GO:0008017">
    <property type="term" value="F:microtubule binding"/>
    <property type="evidence" value="ECO:0007669"/>
    <property type="project" value="UniProtKB-UniRule"/>
</dbReference>
<dbReference type="GO" id="GO:0000922">
    <property type="term" value="C:spindle pole"/>
    <property type="evidence" value="ECO:0007669"/>
    <property type="project" value="UniProtKB-SubCell"/>
</dbReference>
<evidence type="ECO:0000256" key="8">
    <source>
        <dbReference type="HAMAP-Rule" id="MF_03023"/>
    </source>
</evidence>
<dbReference type="InterPro" id="IPR015415">
    <property type="entry name" value="Spast_Vps4_C"/>
</dbReference>
<comment type="similarity">
    <text evidence="8">Belongs to the AAA ATPase family. Katanin p60 subunit A1 subfamily.</text>
</comment>
<accession>A0A7I8VPH4</accession>
<dbReference type="OrthoDB" id="5334845at2759"/>
<reference evidence="11 12" key="1">
    <citation type="submission" date="2020-08" db="EMBL/GenBank/DDBJ databases">
        <authorList>
            <person name="Hejnol A."/>
        </authorList>
    </citation>
    <scope>NUCLEOTIDE SEQUENCE [LARGE SCALE GENOMIC DNA]</scope>
</reference>
<keyword evidence="8" id="KW-0498">Mitosis</keyword>
<dbReference type="GO" id="GO:0005813">
    <property type="term" value="C:centrosome"/>
    <property type="evidence" value="ECO:0007669"/>
    <property type="project" value="UniProtKB-SubCell"/>
</dbReference>
<comment type="subcellular location">
    <subcellularLocation>
        <location evidence="1">Cytoplasm</location>
        <location evidence="1">Cytoskeleton</location>
    </subcellularLocation>
    <subcellularLocation>
        <location evidence="8">Cytoplasm</location>
    </subcellularLocation>
    <subcellularLocation>
        <location evidence="8">Cytoplasm</location>
        <location evidence="8">Cytoskeleton</location>
        <location evidence="8">Microtubule organizing center</location>
        <location evidence="8">Centrosome</location>
    </subcellularLocation>
    <subcellularLocation>
        <location evidence="8">Cytoplasm</location>
        <location evidence="8">Cytoskeleton</location>
        <location evidence="8">Spindle pole</location>
    </subcellularLocation>
    <subcellularLocation>
        <location evidence="8">Cytoplasm</location>
        <location evidence="8">Cytoskeleton</location>
        <location evidence="8">Spindle</location>
    </subcellularLocation>
    <text evidence="8">Predominantly cytoplasmic. Also localized to the interphase centrosome and the mitotic spindle poles. Enhanced recruitment to the mitotic spindle poles requires microtubules and interaction with KATNB1.</text>
</comment>
<dbReference type="InterPro" id="IPR003593">
    <property type="entry name" value="AAA+_ATPase"/>
</dbReference>
<keyword evidence="4 8" id="KW-0547">Nucleotide-binding</keyword>
<sequence>MARECALLSIYETAQVYYQGVLQQIQKIIRTIERGAEKSRWEETLAALRKENDLIKEITETLASFRTENPVKPNYQIEEPTKDPDVWPPQRHHVIKKQPPNRAAGAAKKQEPRGAAGGVNRPQANKYERKDQREREKPKEKQNKDEKEFPTTGYPKELVEQVERDIVSKNPNTRWTDIAGLSELKVLLQEAVVLPLIRPDVFKGIRRPLKGVLMVGPPGTGKTLLAKAVATECGTTFFNVSSAGLTSKWHGESEKLVKLLFDMARFYAPSTIFIDEIDSIGSKRGSGGEHDATKRLTSEILIQMDGVAGAAGGDVEVDAETGESKVVMVLGATNFPWNLDNALLRRLEKRVYIPLPDTEGRLQLLKLNLKEVALANDICFDALASKLDGYSGADITNVCRDAALMALRRRIVGLTPTEIKDIPKEELELPTTMQDLERAIDKVSKSVSSEDLEKFEKWMKEFGAV</sequence>
<dbReference type="InterPro" id="IPR050304">
    <property type="entry name" value="MT-severing_AAA_ATPase"/>
</dbReference>
<feature type="compositionally biased region" description="Basic and acidic residues" evidence="9">
    <location>
        <begin position="126"/>
        <end position="149"/>
    </location>
</feature>
<comment type="caution">
    <text evidence="11">The sequence shown here is derived from an EMBL/GenBank/DDBJ whole genome shotgun (WGS) entry which is preliminary data.</text>
</comment>
<dbReference type="GO" id="GO:0005524">
    <property type="term" value="F:ATP binding"/>
    <property type="evidence" value="ECO:0007669"/>
    <property type="project" value="UniProtKB-KW"/>
</dbReference>
<dbReference type="FunFam" id="1.10.8.60:FF:000025">
    <property type="entry name" value="Katanin p60 ATPase-containing subunit A1"/>
    <property type="match status" value="1"/>
</dbReference>
<comment type="activity regulation">
    <text evidence="8">ATPase activity is stimulated by microtubules, which promote homooligomerization. ATP-dependent microtubule severing is stimulated by interaction with KATNB1.</text>
</comment>
<evidence type="ECO:0000256" key="3">
    <source>
        <dbReference type="ARBA" id="ARBA00022701"/>
    </source>
</evidence>
<dbReference type="InterPro" id="IPR028596">
    <property type="entry name" value="KATNA1"/>
</dbReference>
<dbReference type="GO" id="GO:0051013">
    <property type="term" value="P:microtubule severing"/>
    <property type="evidence" value="ECO:0007669"/>
    <property type="project" value="UniProtKB-UniRule"/>
</dbReference>
<evidence type="ECO:0000256" key="4">
    <source>
        <dbReference type="ARBA" id="ARBA00022741"/>
    </source>
</evidence>
<dbReference type="GO" id="GO:0051301">
    <property type="term" value="P:cell division"/>
    <property type="evidence" value="ECO:0007669"/>
    <property type="project" value="UniProtKB-KW"/>
</dbReference>
<dbReference type="EC" id="5.6.1.1" evidence="8"/>
<protein>
    <recommendedName>
        <fullName evidence="8">Katanin p60 ATPase-containing subunit A1</fullName>
        <shortName evidence="8">Katanin p60 subunit A1</shortName>
        <ecNumber evidence="8">5.6.1.1</ecNumber>
    </recommendedName>
    <alternativeName>
        <fullName evidence="8">p60 katanin</fullName>
    </alternativeName>
</protein>
<dbReference type="GO" id="GO:0005874">
    <property type="term" value="C:microtubule"/>
    <property type="evidence" value="ECO:0007669"/>
    <property type="project" value="UniProtKB-KW"/>
</dbReference>
<dbReference type="Pfam" id="PF00004">
    <property type="entry name" value="AAA"/>
    <property type="match status" value="1"/>
</dbReference>
<evidence type="ECO:0000259" key="10">
    <source>
        <dbReference type="SMART" id="SM00382"/>
    </source>
</evidence>
<keyword evidence="8" id="KW-0132">Cell division</keyword>
<dbReference type="InterPro" id="IPR041569">
    <property type="entry name" value="AAA_lid_3"/>
</dbReference>
<dbReference type="Pfam" id="PF09336">
    <property type="entry name" value="Vps4_C"/>
    <property type="match status" value="1"/>
</dbReference>
<evidence type="ECO:0000313" key="12">
    <source>
        <dbReference type="Proteomes" id="UP000549394"/>
    </source>
</evidence>
<keyword evidence="6 8" id="KW-0206">Cytoskeleton</keyword>
<dbReference type="SMART" id="SM00382">
    <property type="entry name" value="AAA"/>
    <property type="match status" value="1"/>
</dbReference>
<dbReference type="PANTHER" id="PTHR23074">
    <property type="entry name" value="AAA DOMAIN-CONTAINING"/>
    <property type="match status" value="1"/>
</dbReference>
<dbReference type="HAMAP" id="MF_03023">
    <property type="entry name" value="Katanin_p60_A1"/>
    <property type="match status" value="1"/>
</dbReference>
<keyword evidence="7 8" id="KW-0413">Isomerase</keyword>
<evidence type="ECO:0000313" key="11">
    <source>
        <dbReference type="EMBL" id="CAD5117195.1"/>
    </source>
</evidence>
<dbReference type="GO" id="GO:0005737">
    <property type="term" value="C:cytoplasm"/>
    <property type="evidence" value="ECO:0007669"/>
    <property type="project" value="UniProtKB-SubCell"/>
</dbReference>
<evidence type="ECO:0000256" key="6">
    <source>
        <dbReference type="ARBA" id="ARBA00023212"/>
    </source>
</evidence>
<keyword evidence="5 8" id="KW-0067">ATP-binding</keyword>
<dbReference type="Gene3D" id="3.40.50.300">
    <property type="entry name" value="P-loop containing nucleotide triphosphate hydrolases"/>
    <property type="match status" value="1"/>
</dbReference>
<proteinExistence type="inferred from homology"/>
<keyword evidence="3 8" id="KW-0493">Microtubule</keyword>
<evidence type="ECO:0000256" key="7">
    <source>
        <dbReference type="ARBA" id="ARBA00023235"/>
    </source>
</evidence>
<dbReference type="InterPro" id="IPR048611">
    <property type="entry name" value="KATNA1_MIT"/>
</dbReference>
<feature type="region of interest" description="Disordered" evidence="9">
    <location>
        <begin position="67"/>
        <end position="155"/>
    </location>
</feature>
<organism evidence="11 12">
    <name type="scientific">Dimorphilus gyrociliatus</name>
    <dbReference type="NCBI Taxonomy" id="2664684"/>
    <lineage>
        <taxon>Eukaryota</taxon>
        <taxon>Metazoa</taxon>
        <taxon>Spiralia</taxon>
        <taxon>Lophotrochozoa</taxon>
        <taxon>Annelida</taxon>
        <taxon>Polychaeta</taxon>
        <taxon>Polychaeta incertae sedis</taxon>
        <taxon>Dinophilidae</taxon>
        <taxon>Dimorphilus</taxon>
    </lineage>
</organism>
<keyword evidence="2 8" id="KW-0963">Cytoplasm</keyword>
<dbReference type="CDD" id="cd21748">
    <property type="entry name" value="Kp60-NTD"/>
    <property type="match status" value="1"/>
</dbReference>
<keyword evidence="12" id="KW-1185">Reference proteome</keyword>
<comment type="subunit">
    <text evidence="8">Can homooligomerize into hexameric rings, which may be promoted by interaction with microtubules. Interacts with KATNB1, which may serve as a targeting subunit.</text>
</comment>
<dbReference type="Pfam" id="PF17862">
    <property type="entry name" value="AAA_lid_3"/>
    <property type="match status" value="1"/>
</dbReference>
<name>A0A7I8VPH4_9ANNE</name>
<evidence type="ECO:0000256" key="2">
    <source>
        <dbReference type="ARBA" id="ARBA00022490"/>
    </source>
</evidence>
<evidence type="ECO:0000256" key="9">
    <source>
        <dbReference type="SAM" id="MobiDB-lite"/>
    </source>
</evidence>
<comment type="catalytic activity">
    <reaction evidence="8">
        <text>n ATP + n H2O + a microtubule = n ADP + n phosphate + (n+1) alpha/beta tubulin heterodimers.</text>
        <dbReference type="EC" id="5.6.1.1"/>
    </reaction>
</comment>
<dbReference type="Pfam" id="PF21126">
    <property type="entry name" value="KATNA1_MIT"/>
    <property type="match status" value="1"/>
</dbReference>
<dbReference type="GO" id="GO:0016887">
    <property type="term" value="F:ATP hydrolysis activity"/>
    <property type="evidence" value="ECO:0007669"/>
    <property type="project" value="InterPro"/>
</dbReference>
<dbReference type="InterPro" id="IPR027417">
    <property type="entry name" value="P-loop_NTPase"/>
</dbReference>
<feature type="binding site" evidence="8">
    <location>
        <begin position="216"/>
        <end position="223"/>
    </location>
    <ligand>
        <name>ATP</name>
        <dbReference type="ChEBI" id="CHEBI:30616"/>
    </ligand>
</feature>
<keyword evidence="8" id="KW-0131">Cell cycle</keyword>
<dbReference type="Gene3D" id="1.10.8.60">
    <property type="match status" value="1"/>
</dbReference>